<dbReference type="InterPro" id="IPR051401">
    <property type="entry name" value="GtrA_CellWall_Glycosyl"/>
</dbReference>
<evidence type="ECO:0000259" key="7">
    <source>
        <dbReference type="Pfam" id="PF04138"/>
    </source>
</evidence>
<gene>
    <name evidence="8" type="ORF">EKH79_03350</name>
</gene>
<feature type="transmembrane region" description="Helical" evidence="6">
    <location>
        <begin position="21"/>
        <end position="46"/>
    </location>
</feature>
<dbReference type="AlphaFoldDB" id="A0A432LUU3"/>
<comment type="caution">
    <text evidence="8">The sequence shown here is derived from an EMBL/GenBank/DDBJ whole genome shotgun (WGS) entry which is preliminary data.</text>
</comment>
<evidence type="ECO:0000256" key="1">
    <source>
        <dbReference type="ARBA" id="ARBA00004141"/>
    </source>
</evidence>
<dbReference type="GO" id="GO:0000271">
    <property type="term" value="P:polysaccharide biosynthetic process"/>
    <property type="evidence" value="ECO:0007669"/>
    <property type="project" value="InterPro"/>
</dbReference>
<comment type="subcellular location">
    <subcellularLocation>
        <location evidence="1">Membrane</location>
        <topology evidence="1">Multi-pass membrane protein</topology>
    </subcellularLocation>
</comment>
<dbReference type="PANTHER" id="PTHR38459">
    <property type="entry name" value="PROPHAGE BACTOPRENOL-LINKED GLUCOSE TRANSLOCASE HOMOLOG"/>
    <property type="match status" value="1"/>
</dbReference>
<evidence type="ECO:0000256" key="2">
    <source>
        <dbReference type="ARBA" id="ARBA00009399"/>
    </source>
</evidence>
<evidence type="ECO:0000256" key="4">
    <source>
        <dbReference type="ARBA" id="ARBA00022989"/>
    </source>
</evidence>
<evidence type="ECO:0000256" key="3">
    <source>
        <dbReference type="ARBA" id="ARBA00022692"/>
    </source>
</evidence>
<keyword evidence="4 6" id="KW-1133">Transmembrane helix</keyword>
<keyword evidence="5 6" id="KW-0472">Membrane</keyword>
<dbReference type="Proteomes" id="UP000267077">
    <property type="component" value="Unassembled WGS sequence"/>
</dbReference>
<dbReference type="PANTHER" id="PTHR38459:SF1">
    <property type="entry name" value="PROPHAGE BACTOPRENOL-LINKED GLUCOSE TRANSLOCASE HOMOLOG"/>
    <property type="match status" value="1"/>
</dbReference>
<dbReference type="InterPro" id="IPR007267">
    <property type="entry name" value="GtrA_DPMS_TM"/>
</dbReference>
<evidence type="ECO:0000256" key="6">
    <source>
        <dbReference type="SAM" id="Phobius"/>
    </source>
</evidence>
<organism evidence="8 9">
    <name type="scientific">Dyella dinghuensis</name>
    <dbReference type="NCBI Taxonomy" id="1920169"/>
    <lineage>
        <taxon>Bacteria</taxon>
        <taxon>Pseudomonadati</taxon>
        <taxon>Pseudomonadota</taxon>
        <taxon>Gammaproteobacteria</taxon>
        <taxon>Lysobacterales</taxon>
        <taxon>Rhodanobacteraceae</taxon>
        <taxon>Dyella</taxon>
    </lineage>
</organism>
<reference evidence="8 9" key="1">
    <citation type="submission" date="2018-12" db="EMBL/GenBank/DDBJ databases">
        <title>Dyella dinghuensis sp. nov. DHOA06 and Dyella choica sp. nov. 4M-K27, isolated from forest soil.</title>
        <authorList>
            <person name="Qiu L.-H."/>
            <person name="Gao Z.-H."/>
        </authorList>
    </citation>
    <scope>NUCLEOTIDE SEQUENCE [LARGE SCALE GENOMIC DNA]</scope>
    <source>
        <strain evidence="8 9">DHOA06</strain>
    </source>
</reference>
<comment type="similarity">
    <text evidence="2">Belongs to the GtrA family.</text>
</comment>
<evidence type="ECO:0000313" key="8">
    <source>
        <dbReference type="EMBL" id="RUL65760.1"/>
    </source>
</evidence>
<feature type="domain" description="GtrA/DPMS transmembrane" evidence="7">
    <location>
        <begin position="21"/>
        <end position="133"/>
    </location>
</feature>
<dbReference type="EMBL" id="RYZR01000003">
    <property type="protein sequence ID" value="RUL65760.1"/>
    <property type="molecule type" value="Genomic_DNA"/>
</dbReference>
<accession>A0A432LUU3</accession>
<name>A0A432LUU3_9GAMM</name>
<dbReference type="OrthoDB" id="5966606at2"/>
<keyword evidence="9" id="KW-1185">Reference proteome</keyword>
<feature type="transmembrane region" description="Helical" evidence="6">
    <location>
        <begin position="111"/>
        <end position="129"/>
    </location>
</feature>
<evidence type="ECO:0000313" key="9">
    <source>
        <dbReference type="Proteomes" id="UP000267077"/>
    </source>
</evidence>
<evidence type="ECO:0000256" key="5">
    <source>
        <dbReference type="ARBA" id="ARBA00023136"/>
    </source>
</evidence>
<dbReference type="GO" id="GO:0005886">
    <property type="term" value="C:plasma membrane"/>
    <property type="evidence" value="ECO:0007669"/>
    <property type="project" value="TreeGrafter"/>
</dbReference>
<sequence>MKATLSRSVAGNTLWARQGMTFLLIGLSLVVTDWMVFVVLTAWGLNTPMANVTARFVGALMGFVANGRWTFSAHLSARRLARYLILWLFMTALSTGLVSTITIHSSLHGSWLAKLLIEATLAVVSFWISRRWVYRMP</sequence>
<dbReference type="Pfam" id="PF04138">
    <property type="entry name" value="GtrA_DPMS_TM"/>
    <property type="match status" value="1"/>
</dbReference>
<feature type="transmembrane region" description="Helical" evidence="6">
    <location>
        <begin position="83"/>
        <end position="105"/>
    </location>
</feature>
<dbReference type="RefSeq" id="WP_126672391.1">
    <property type="nucleotide sequence ID" value="NZ_RYZR01000003.1"/>
</dbReference>
<keyword evidence="3 6" id="KW-0812">Transmembrane</keyword>
<feature type="transmembrane region" description="Helical" evidence="6">
    <location>
        <begin position="52"/>
        <end position="71"/>
    </location>
</feature>
<protein>
    <submittedName>
        <fullName evidence="8">GtrA family protein</fullName>
    </submittedName>
</protein>
<proteinExistence type="inferred from homology"/>